<evidence type="ECO:0000256" key="1">
    <source>
        <dbReference type="ARBA" id="ARBA00004123"/>
    </source>
</evidence>
<keyword evidence="6" id="KW-0227">DNA damage</keyword>
<dbReference type="RefSeq" id="XP_022466549.1">
    <property type="nucleotide sequence ID" value="XM_022610233.1"/>
</dbReference>
<dbReference type="Pfam" id="PF00176">
    <property type="entry name" value="SNF2-rel_dom"/>
    <property type="match status" value="1"/>
</dbReference>
<dbReference type="GO" id="GO:0007131">
    <property type="term" value="P:reciprocal meiotic recombination"/>
    <property type="evidence" value="ECO:0007669"/>
    <property type="project" value="EnsemblFungi"/>
</dbReference>
<dbReference type="AlphaFoldDB" id="J7S9U4"/>
<dbReference type="Gene3D" id="1.20.120.850">
    <property type="entry name" value="SWI2/SNF2 ATPases, N-terminal domain"/>
    <property type="match status" value="1"/>
</dbReference>
<feature type="compositionally biased region" description="Polar residues" evidence="23">
    <location>
        <begin position="18"/>
        <end position="28"/>
    </location>
</feature>
<comment type="catalytic activity">
    <reaction evidence="16">
        <text>ATP + H2O = ADP + phosphate + H(+)</text>
        <dbReference type="Rhea" id="RHEA:13065"/>
        <dbReference type="ChEBI" id="CHEBI:15377"/>
        <dbReference type="ChEBI" id="CHEBI:15378"/>
        <dbReference type="ChEBI" id="CHEBI:30616"/>
        <dbReference type="ChEBI" id="CHEBI:43474"/>
        <dbReference type="ChEBI" id="CHEBI:456216"/>
        <dbReference type="EC" id="3.6.4.12"/>
    </reaction>
</comment>
<dbReference type="SUPFAM" id="SSF52540">
    <property type="entry name" value="P-loop containing nucleoside triphosphate hydrolases"/>
    <property type="match status" value="2"/>
</dbReference>
<dbReference type="GeneID" id="34528059"/>
<sequence>MHLPEYKNQPFKAPRKIASTSIPSTTLKRSMPVVRSLPTKKVRSEVSISPSQKQHTKNVTETICFTTMYRKPSNKKMKTWAGDGYAVSKNEGKKLVFYNDNGQSIGTSVPSHDLKSGEIYNVLFRVSGWEVQLDHELTKEDELVTLKQVLKASLDENPVPSRGNKKKVSRLEDEELRERSSGIPVSELFSKKTVTKFKSVMPKSKVFTPLSNNNNTKSPNKTNAVKYLPVFDLANIPNPIIMNKSEDADVDVIVDPLLGKHMRNHQREGVKFIYDCVMGLLRTKEVPLDVVDRSLILEKDSDINGCLLADDMGLGKTLMTITLIWTLLKQTPYASKVECSQSGVPLQGTCKKVLIVCPVTLIGNWTKEFHKWLGHNRVGLLTLHPNNTPDMDRNAVKNFLRVQRTYQVLIIGYEKLLNLSEELQSKQINMNRIDLLVCDEGHRLKNSSSKVLNVLKELDVKRKVLLSGTPIQNDLTEFYTIIDFINPGILGSFNNFKRKFIVPITRARDVANKFNDDVQEVGEERSKEIIEITNTFILRRTNDILTKYLPPKTEVILFCKPSKVQLDVFYAILNHSKLDFGSLTVNSSLGLITLMKKICNSPSLLKNDPYYCKILKTPEKNIQYLSALDSGKLRVLSAILNQIRTTGSEEKVVIVSNYTQTLDIIQNVLNSNKMVYCRLDGSTAQKERDAIINSFNKNPAVFAFLLSAKSGGVGLNLIGASRLILFDNDWNPSVDLQAMSRIHRDGQKKPCFIYRLVTTGCIDEKVLQRQLMKHSLSQKFLDNSNDTAKRGSNDDLFTKEELKDLFTISSDTLSNTHDLICTCDGNGEDILIEEQEMETADELERKERASLSQWNSALEAQKVINESESHAASNRSRTIRKCLVGYRHINPAKTEDLCDDVTSKAVIQLKGQISFALVKPGSIYDEIST</sequence>
<dbReference type="GO" id="GO:0045144">
    <property type="term" value="P:meiotic sister chromatid segregation"/>
    <property type="evidence" value="ECO:0007669"/>
    <property type="project" value="EnsemblFungi"/>
</dbReference>
<dbReference type="HOGENOM" id="CLU_000315_10_1_1"/>
<dbReference type="STRING" id="1071383.J7S9U4"/>
<evidence type="ECO:0000259" key="25">
    <source>
        <dbReference type="PROSITE" id="PS51194"/>
    </source>
</evidence>
<evidence type="ECO:0000256" key="16">
    <source>
        <dbReference type="ARBA" id="ARBA00047995"/>
    </source>
</evidence>
<keyword evidence="14" id="KW-0539">Nucleus</keyword>
<evidence type="ECO:0000256" key="19">
    <source>
        <dbReference type="ARBA" id="ARBA00072543"/>
    </source>
</evidence>
<dbReference type="OrthoDB" id="413460at2759"/>
<dbReference type="InterPro" id="IPR038718">
    <property type="entry name" value="SNF2-like_sf"/>
</dbReference>
<dbReference type="PROSITE" id="PS51194">
    <property type="entry name" value="HELICASE_CTER"/>
    <property type="match status" value="1"/>
</dbReference>
<feature type="domain" description="Helicase C-terminal" evidence="25">
    <location>
        <begin position="638"/>
        <end position="792"/>
    </location>
</feature>
<reference evidence="27" key="2">
    <citation type="submission" date="2012-08" db="EMBL/GenBank/DDBJ databases">
        <title>Genome sequence of Kazachstania naganishii.</title>
        <authorList>
            <person name="Gordon J.L."/>
            <person name="Armisen D."/>
            <person name="Proux-Wera E."/>
            <person name="OhEigeartaigh S.S."/>
            <person name="Byrne K.P."/>
            <person name="Wolfe K.H."/>
        </authorList>
    </citation>
    <scope>NUCLEOTIDE SEQUENCE [LARGE SCALE GENOMIC DNA]</scope>
    <source>
        <strain evidence="27">ATCC MYA-139 / BCRC 22969 / CBS 8797 / CCRC 22969 / KCTC 17520 / NBRC 10181 / NCYC 3082</strain>
    </source>
</reference>
<dbReference type="Gene3D" id="3.40.50.300">
    <property type="entry name" value="P-loop containing nucleotide triphosphate hydrolases"/>
    <property type="match status" value="1"/>
</dbReference>
<comment type="subunit">
    <text evidence="18">Interacts with RAD51 and DMC1.</text>
</comment>
<evidence type="ECO:0000256" key="14">
    <source>
        <dbReference type="ARBA" id="ARBA00023242"/>
    </source>
</evidence>
<dbReference type="CDD" id="cd18004">
    <property type="entry name" value="DEXHc_RAD54"/>
    <property type="match status" value="1"/>
</dbReference>
<dbReference type="InterPro" id="IPR049730">
    <property type="entry name" value="SNF2/RAD54-like_C"/>
</dbReference>
<dbReference type="InterPro" id="IPR001650">
    <property type="entry name" value="Helicase_C-like"/>
</dbReference>
<evidence type="ECO:0000256" key="15">
    <source>
        <dbReference type="ARBA" id="ARBA00023254"/>
    </source>
</evidence>
<dbReference type="GO" id="GO:0016787">
    <property type="term" value="F:hydrolase activity"/>
    <property type="evidence" value="ECO:0007669"/>
    <property type="project" value="UniProtKB-KW"/>
</dbReference>
<dbReference type="PANTHER" id="PTHR45629">
    <property type="entry name" value="SNF2/RAD54 FAMILY MEMBER"/>
    <property type="match status" value="1"/>
</dbReference>
<dbReference type="InterPro" id="IPR027417">
    <property type="entry name" value="P-loop_NTPase"/>
</dbReference>
<dbReference type="eggNOG" id="KOG0390">
    <property type="taxonomic scope" value="Eukaryota"/>
</dbReference>
<dbReference type="PANTHER" id="PTHR45629:SF7">
    <property type="entry name" value="DNA EXCISION REPAIR PROTEIN ERCC-6-RELATED"/>
    <property type="match status" value="1"/>
</dbReference>
<dbReference type="PROSITE" id="PS51192">
    <property type="entry name" value="HELICASE_ATP_BIND_1"/>
    <property type="match status" value="1"/>
</dbReference>
<evidence type="ECO:0000256" key="22">
    <source>
        <dbReference type="ARBA" id="ARBA00082011"/>
    </source>
</evidence>
<keyword evidence="10" id="KW-0832">Ubl conjugation</keyword>
<keyword evidence="12" id="KW-0233">DNA recombination</keyword>
<name>J7S9U4_HUIN7</name>
<feature type="region of interest" description="Disordered" evidence="23">
    <location>
        <begin position="1"/>
        <end position="38"/>
    </location>
</feature>
<evidence type="ECO:0000256" key="10">
    <source>
        <dbReference type="ARBA" id="ARBA00022843"/>
    </source>
</evidence>
<evidence type="ECO:0000256" key="12">
    <source>
        <dbReference type="ARBA" id="ARBA00023172"/>
    </source>
</evidence>
<dbReference type="OMA" id="FTIMYRK"/>
<evidence type="ECO:0000256" key="21">
    <source>
        <dbReference type="ARBA" id="ARBA00077864"/>
    </source>
</evidence>
<comment type="function">
    <text evidence="17">Involved in the recombinational repair of double-strand breaks (DSB) in DNA during mitosis and meiosis. Has DNA dependent ATPase activity. Promotes D-loop (displacement loop) formation with RAD51 recombinase. Modifies the topology of double-stranded DNA during the D-loop reaction to facilitate the invasion of the homologous duplex molecule by the initiating single-stranded DNA substrate. Required for adaptation from G2/M checkpoint arrest induced by a double strand break, by participating in monitoring the extent of single-stranded DNA produced by resection of DNA ends. This role is distinct from its roles in recombination. Promotes colocalization of RAD51 and DMC1 during meiotic recombination. Involved in crossover interference.</text>
</comment>
<feature type="domain" description="Helicase ATP-binding" evidence="24">
    <location>
        <begin position="297"/>
        <end position="488"/>
    </location>
</feature>
<accession>J7S9U4</accession>
<keyword evidence="7" id="KW-0378">Hydrolase</keyword>
<keyword evidence="27" id="KW-1185">Reference proteome</keyword>
<dbReference type="InterPro" id="IPR000330">
    <property type="entry name" value="SNF2_N"/>
</dbReference>
<evidence type="ECO:0000256" key="3">
    <source>
        <dbReference type="ARBA" id="ARBA00012551"/>
    </source>
</evidence>
<dbReference type="FunFam" id="3.40.50.10810:FF:000058">
    <property type="entry name" value="RDH54p DNA-dependent ATPase"/>
    <property type="match status" value="1"/>
</dbReference>
<dbReference type="SMART" id="SM00487">
    <property type="entry name" value="DEXDc"/>
    <property type="match status" value="1"/>
</dbReference>
<dbReference type="KEGG" id="kng:KNAG_0J02230"/>
<protein>
    <recommendedName>
        <fullName evidence="19">DNA repair and recombination protein RDH54</fullName>
        <ecNumber evidence="3">3.6.4.12</ecNumber>
    </recommendedName>
    <alternativeName>
        <fullName evidence="22">RAD homolog 54</fullName>
    </alternativeName>
    <alternativeName>
        <fullName evidence="21">Recombination factor TID1</fullName>
    </alternativeName>
    <alternativeName>
        <fullName evidence="20">Two hybrid interaction with DMC1 protein 1</fullName>
    </alternativeName>
</protein>
<evidence type="ECO:0000256" key="9">
    <source>
        <dbReference type="ARBA" id="ARBA00022840"/>
    </source>
</evidence>
<dbReference type="GO" id="GO:0005524">
    <property type="term" value="F:ATP binding"/>
    <property type="evidence" value="ECO:0007669"/>
    <property type="project" value="InterPro"/>
</dbReference>
<keyword evidence="15" id="KW-0469">Meiosis</keyword>
<evidence type="ECO:0000256" key="17">
    <source>
        <dbReference type="ARBA" id="ARBA00060154"/>
    </source>
</evidence>
<dbReference type="EMBL" id="HE978323">
    <property type="protein sequence ID" value="CCK72304.1"/>
    <property type="molecule type" value="Genomic_DNA"/>
</dbReference>
<evidence type="ECO:0000256" key="7">
    <source>
        <dbReference type="ARBA" id="ARBA00022801"/>
    </source>
</evidence>
<proteinExistence type="inferred from homology"/>
<keyword evidence="11" id="KW-0238">DNA-binding</keyword>
<dbReference type="Gene3D" id="3.40.50.10810">
    <property type="entry name" value="Tandem AAA-ATPase domain"/>
    <property type="match status" value="1"/>
</dbReference>
<dbReference type="Pfam" id="PF00271">
    <property type="entry name" value="Helicase_C"/>
    <property type="match status" value="1"/>
</dbReference>
<comment type="similarity">
    <text evidence="2">Belongs to the SNF2/RAD54 helicase family.</text>
</comment>
<evidence type="ECO:0000256" key="13">
    <source>
        <dbReference type="ARBA" id="ARBA00023204"/>
    </source>
</evidence>
<evidence type="ECO:0000313" key="26">
    <source>
        <dbReference type="EMBL" id="CCK72304.1"/>
    </source>
</evidence>
<comment type="subcellular location">
    <subcellularLocation>
        <location evidence="1">Nucleus</location>
    </subcellularLocation>
</comment>
<dbReference type="GO" id="GO:0003678">
    <property type="term" value="F:DNA helicase activity"/>
    <property type="evidence" value="ECO:0007669"/>
    <property type="project" value="UniProtKB-EC"/>
</dbReference>
<evidence type="ECO:0000256" key="20">
    <source>
        <dbReference type="ARBA" id="ARBA00076096"/>
    </source>
</evidence>
<dbReference type="EC" id="3.6.4.12" evidence="3"/>
<evidence type="ECO:0000256" key="4">
    <source>
        <dbReference type="ARBA" id="ARBA00022499"/>
    </source>
</evidence>
<dbReference type="CDD" id="cd18793">
    <property type="entry name" value="SF2_C_SNF"/>
    <property type="match status" value="1"/>
</dbReference>
<dbReference type="GO" id="GO:0003690">
    <property type="term" value="F:double-stranded DNA binding"/>
    <property type="evidence" value="ECO:0007669"/>
    <property type="project" value="EnsemblFungi"/>
</dbReference>
<evidence type="ECO:0000256" key="18">
    <source>
        <dbReference type="ARBA" id="ARBA00065350"/>
    </source>
</evidence>
<dbReference type="GO" id="GO:0015616">
    <property type="term" value="F:DNA translocase activity"/>
    <property type="evidence" value="ECO:0007669"/>
    <property type="project" value="EnsemblFungi"/>
</dbReference>
<evidence type="ECO:0000256" key="5">
    <source>
        <dbReference type="ARBA" id="ARBA00022741"/>
    </source>
</evidence>
<keyword evidence="13" id="KW-0234">DNA repair</keyword>
<dbReference type="GO" id="GO:0005634">
    <property type="term" value="C:nucleus"/>
    <property type="evidence" value="ECO:0007669"/>
    <property type="project" value="UniProtKB-SubCell"/>
</dbReference>
<dbReference type="InterPro" id="IPR014001">
    <property type="entry name" value="Helicase_ATP-bd"/>
</dbReference>
<evidence type="ECO:0000256" key="2">
    <source>
        <dbReference type="ARBA" id="ARBA00007025"/>
    </source>
</evidence>
<evidence type="ECO:0000313" key="27">
    <source>
        <dbReference type="Proteomes" id="UP000006310"/>
    </source>
</evidence>
<dbReference type="GO" id="GO:0000724">
    <property type="term" value="P:double-strand break repair via homologous recombination"/>
    <property type="evidence" value="ECO:0007669"/>
    <property type="project" value="TreeGrafter"/>
</dbReference>
<dbReference type="GO" id="GO:0032392">
    <property type="term" value="P:DNA geometric change"/>
    <property type="evidence" value="ECO:0007669"/>
    <property type="project" value="EnsemblFungi"/>
</dbReference>
<dbReference type="SMART" id="SM00490">
    <property type="entry name" value="HELICc"/>
    <property type="match status" value="1"/>
</dbReference>
<gene>
    <name evidence="26" type="primary">KNAG0J02230</name>
    <name evidence="26" type="ordered locus">KNAG_0J02230</name>
</gene>
<dbReference type="Proteomes" id="UP000006310">
    <property type="component" value="Chromosome 10"/>
</dbReference>
<evidence type="ECO:0000256" key="6">
    <source>
        <dbReference type="ARBA" id="ARBA00022763"/>
    </source>
</evidence>
<evidence type="ECO:0000256" key="11">
    <source>
        <dbReference type="ARBA" id="ARBA00023125"/>
    </source>
</evidence>
<reference evidence="26 27" key="1">
    <citation type="journal article" date="2011" name="Proc. Natl. Acad. Sci. U.S.A.">
        <title>Evolutionary erosion of yeast sex chromosomes by mating-type switching accidents.</title>
        <authorList>
            <person name="Gordon J.L."/>
            <person name="Armisen D."/>
            <person name="Proux-Wera E."/>
            <person name="Oheigeartaigh S.S."/>
            <person name="Byrne K.P."/>
            <person name="Wolfe K.H."/>
        </authorList>
    </citation>
    <scope>NUCLEOTIDE SEQUENCE [LARGE SCALE GENOMIC DNA]</scope>
    <source>
        <strain evidence="27">ATCC MYA-139 / BCRC 22969 / CBS 8797 / CCRC 22969 / KCTC 17520 / NBRC 10181 / NCYC 3082</strain>
    </source>
</reference>
<organism evidence="26 27">
    <name type="scientific">Huiozyma naganishii (strain ATCC MYA-139 / BCRC 22969 / CBS 8797 / KCTC 17520 / NBRC 10181 / NCYC 3082 / Yp74L-3)</name>
    <name type="common">Yeast</name>
    <name type="synonym">Kazachstania naganishii</name>
    <dbReference type="NCBI Taxonomy" id="1071383"/>
    <lineage>
        <taxon>Eukaryota</taxon>
        <taxon>Fungi</taxon>
        <taxon>Dikarya</taxon>
        <taxon>Ascomycota</taxon>
        <taxon>Saccharomycotina</taxon>
        <taxon>Saccharomycetes</taxon>
        <taxon>Saccharomycetales</taxon>
        <taxon>Saccharomycetaceae</taxon>
        <taxon>Huiozyma</taxon>
    </lineage>
</organism>
<keyword evidence="5" id="KW-0547">Nucleotide-binding</keyword>
<evidence type="ECO:0000259" key="24">
    <source>
        <dbReference type="PROSITE" id="PS51192"/>
    </source>
</evidence>
<keyword evidence="4" id="KW-1017">Isopeptide bond</keyword>
<dbReference type="GO" id="GO:0030491">
    <property type="term" value="P:heteroduplex formation"/>
    <property type="evidence" value="ECO:0007669"/>
    <property type="project" value="EnsemblFungi"/>
</dbReference>
<keyword evidence="8" id="KW-0347">Helicase</keyword>
<evidence type="ECO:0000256" key="8">
    <source>
        <dbReference type="ARBA" id="ARBA00022806"/>
    </source>
</evidence>
<keyword evidence="9" id="KW-0067">ATP-binding</keyword>
<evidence type="ECO:0000256" key="23">
    <source>
        <dbReference type="SAM" id="MobiDB-lite"/>
    </source>
</evidence>
<dbReference type="InterPro" id="IPR050496">
    <property type="entry name" value="SNF2_RAD54_helicase_repair"/>
</dbReference>